<evidence type="ECO:0000313" key="5">
    <source>
        <dbReference type="Proteomes" id="UP000813385"/>
    </source>
</evidence>
<gene>
    <name evidence="4" type="ORF">B0T11DRAFT_278179</name>
</gene>
<dbReference type="AlphaFoldDB" id="A0A8K0TPN4"/>
<dbReference type="Gene3D" id="3.30.160.60">
    <property type="entry name" value="Classic Zinc Finger"/>
    <property type="match status" value="1"/>
</dbReference>
<name>A0A8K0TPN4_9PEZI</name>
<comment type="caution">
    <text evidence="4">The sequence shown here is derived from an EMBL/GenBank/DDBJ whole genome shotgun (WGS) entry which is preliminary data.</text>
</comment>
<keyword evidence="1" id="KW-0479">Metal-binding</keyword>
<evidence type="ECO:0000256" key="2">
    <source>
        <dbReference type="SAM" id="MobiDB-lite"/>
    </source>
</evidence>
<dbReference type="InterPro" id="IPR057218">
    <property type="entry name" value="DUF7896"/>
</dbReference>
<dbReference type="Pfam" id="PF25438">
    <property type="entry name" value="DUF7896"/>
    <property type="match status" value="1"/>
</dbReference>
<dbReference type="PROSITE" id="PS50157">
    <property type="entry name" value="ZINC_FINGER_C2H2_2"/>
    <property type="match status" value="1"/>
</dbReference>
<dbReference type="PANTHER" id="PTHR42031">
    <property type="entry name" value="KEY LIME PATHOGENICITY PROTEIN"/>
    <property type="match status" value="1"/>
</dbReference>
<feature type="compositionally biased region" description="Pro residues" evidence="2">
    <location>
        <begin position="637"/>
        <end position="648"/>
    </location>
</feature>
<sequence>MPRRRSLSMDARAEQPPLPPMDHGRIGLPRLPSLGELGLVRELRTCLRCRILNQKCDTAEPCTSCAHQPPLPTNSIWKQLGCHRGPLDDFVNDILPVPASPLQTQTPLTSPVSIRRGLSENLEKFFRISPDILAAVKANIDFDDGFWWSEDLYSQPRTNPILASYSRDPIDRPPPILAVLAASWNGSQATYSFLRLLRASRAISPSRDVEERAFPVLFRAKLLLRESLFADFEHPEPRLRFDQGPAFRSAPVDGIESTVQAQLLGNCMAQFLQAFETMTTAVPVNDPRAWSAIVISLCIFSMVRTLLDRNLVSAPQHATATTNETQGPAIQTIHQLLVTVFSASGPMPLDRADQRGPPQDVAVAELAEVLRRDTWTSRNIWTTEEFLMQIGSLQAGDYSAHNGFLVPPTESLASSHFVPRILAPYRRPDPTGVAGRSSELRGPPTATQDAPSFIFASNQLPSPPGPDYARRASIMSLIRPSSSRGRASLQRTPLRRVYCLRCNECPEGFRGEHELRRHTDARHAALQKKWLCSEPINYSAAMPQPAVPLSKCKACLQQKLYGAYYNAAAHLRRAHFNPNRGGKASGDWPEMSVLKQWMKEVRHAADATAGAADDDSVGDETEESRPYEPYGPTHHSSPPPAPVPLLAPAPLPPGPFSLSNIAPPAAAMSQNSLIPQPLRPSDRRSKCPYPDCGRVFKDMAAHLLTHQQERPEKCPIESCEYHTKGFARKYDKNRHALTHYKGTMICPFCPGVGSDFAKSFNRADVFKRHLTSVHHVEQTPPNSRKLVVSGSATAPGPSAASGEGAARCSICETFFSSAQEFYEHLDDCVLNVIVPPALARGAGGDQLPASGDATFPEGEAHDSTEGAYQGGLATSPVTGP</sequence>
<dbReference type="PANTHER" id="PTHR42031:SF1">
    <property type="entry name" value="KEY LIME PATHOGENICITY PROTEIN"/>
    <property type="match status" value="1"/>
</dbReference>
<organism evidence="4 5">
    <name type="scientific">Plectosphaerella cucumerina</name>
    <dbReference type="NCBI Taxonomy" id="40658"/>
    <lineage>
        <taxon>Eukaryota</taxon>
        <taxon>Fungi</taxon>
        <taxon>Dikarya</taxon>
        <taxon>Ascomycota</taxon>
        <taxon>Pezizomycotina</taxon>
        <taxon>Sordariomycetes</taxon>
        <taxon>Hypocreomycetidae</taxon>
        <taxon>Glomerellales</taxon>
        <taxon>Plectosphaerellaceae</taxon>
        <taxon>Plectosphaerella</taxon>
    </lineage>
</organism>
<feature type="domain" description="C2H2-type" evidence="3">
    <location>
        <begin position="500"/>
        <end position="528"/>
    </location>
</feature>
<evidence type="ECO:0000259" key="3">
    <source>
        <dbReference type="PROSITE" id="PS50157"/>
    </source>
</evidence>
<protein>
    <submittedName>
        <fullName evidence="4">Zinc finger protein</fullName>
    </submittedName>
</protein>
<dbReference type="InterPro" id="IPR013087">
    <property type="entry name" value="Znf_C2H2_type"/>
</dbReference>
<dbReference type="PROSITE" id="PS00028">
    <property type="entry name" value="ZINC_FINGER_C2H2_1"/>
    <property type="match status" value="1"/>
</dbReference>
<feature type="region of interest" description="Disordered" evidence="2">
    <location>
        <begin position="1"/>
        <end position="26"/>
    </location>
</feature>
<feature type="region of interest" description="Disordered" evidence="2">
    <location>
        <begin position="774"/>
        <end position="803"/>
    </location>
</feature>
<accession>A0A8K0TPN4</accession>
<dbReference type="Proteomes" id="UP000813385">
    <property type="component" value="Unassembled WGS sequence"/>
</dbReference>
<keyword evidence="1" id="KW-0863">Zinc-finger</keyword>
<proteinExistence type="predicted"/>
<evidence type="ECO:0000313" key="4">
    <source>
        <dbReference type="EMBL" id="KAH7369085.1"/>
    </source>
</evidence>
<dbReference type="GO" id="GO:0008270">
    <property type="term" value="F:zinc ion binding"/>
    <property type="evidence" value="ECO:0007669"/>
    <property type="project" value="UniProtKB-KW"/>
</dbReference>
<feature type="compositionally biased region" description="Acidic residues" evidence="2">
    <location>
        <begin position="612"/>
        <end position="622"/>
    </location>
</feature>
<dbReference type="SMART" id="SM00355">
    <property type="entry name" value="ZnF_C2H2"/>
    <property type="match status" value="5"/>
</dbReference>
<dbReference type="EMBL" id="JAGPXD010000002">
    <property type="protein sequence ID" value="KAH7369085.1"/>
    <property type="molecule type" value="Genomic_DNA"/>
</dbReference>
<keyword evidence="5" id="KW-1185">Reference proteome</keyword>
<keyword evidence="1" id="KW-0862">Zinc</keyword>
<feature type="region of interest" description="Disordered" evidence="2">
    <location>
        <begin position="428"/>
        <end position="447"/>
    </location>
</feature>
<feature type="compositionally biased region" description="Low complexity" evidence="2">
    <location>
        <begin position="789"/>
        <end position="803"/>
    </location>
</feature>
<feature type="region of interest" description="Disordered" evidence="2">
    <location>
        <begin position="605"/>
        <end position="648"/>
    </location>
</feature>
<feature type="region of interest" description="Disordered" evidence="2">
    <location>
        <begin position="844"/>
        <end position="880"/>
    </location>
</feature>
<evidence type="ECO:0000256" key="1">
    <source>
        <dbReference type="PROSITE-ProRule" id="PRU00042"/>
    </source>
</evidence>
<dbReference type="OrthoDB" id="4738706at2759"/>
<reference evidence="4" key="1">
    <citation type="journal article" date="2021" name="Nat. Commun.">
        <title>Genetic determinants of endophytism in the Arabidopsis root mycobiome.</title>
        <authorList>
            <person name="Mesny F."/>
            <person name="Miyauchi S."/>
            <person name="Thiergart T."/>
            <person name="Pickel B."/>
            <person name="Atanasova L."/>
            <person name="Karlsson M."/>
            <person name="Huettel B."/>
            <person name="Barry K.W."/>
            <person name="Haridas S."/>
            <person name="Chen C."/>
            <person name="Bauer D."/>
            <person name="Andreopoulos W."/>
            <person name="Pangilinan J."/>
            <person name="LaButti K."/>
            <person name="Riley R."/>
            <person name="Lipzen A."/>
            <person name="Clum A."/>
            <person name="Drula E."/>
            <person name="Henrissat B."/>
            <person name="Kohler A."/>
            <person name="Grigoriev I.V."/>
            <person name="Martin F.M."/>
            <person name="Hacquard S."/>
        </authorList>
    </citation>
    <scope>NUCLEOTIDE SEQUENCE</scope>
    <source>
        <strain evidence="4">MPI-CAGE-AT-0016</strain>
    </source>
</reference>